<evidence type="ECO:0000313" key="1">
    <source>
        <dbReference type="EMBL" id="GFO15029.1"/>
    </source>
</evidence>
<accession>A0AAV4B9J1</accession>
<organism evidence="1 2">
    <name type="scientific">Plakobranchus ocellatus</name>
    <dbReference type="NCBI Taxonomy" id="259542"/>
    <lineage>
        <taxon>Eukaryota</taxon>
        <taxon>Metazoa</taxon>
        <taxon>Spiralia</taxon>
        <taxon>Lophotrochozoa</taxon>
        <taxon>Mollusca</taxon>
        <taxon>Gastropoda</taxon>
        <taxon>Heterobranchia</taxon>
        <taxon>Euthyneura</taxon>
        <taxon>Panpulmonata</taxon>
        <taxon>Sacoglossa</taxon>
        <taxon>Placobranchoidea</taxon>
        <taxon>Plakobranchidae</taxon>
        <taxon>Plakobranchus</taxon>
    </lineage>
</organism>
<gene>
    <name evidence="1" type="ORF">PoB_004153400</name>
</gene>
<comment type="caution">
    <text evidence="1">The sequence shown here is derived from an EMBL/GenBank/DDBJ whole genome shotgun (WGS) entry which is preliminary data.</text>
</comment>
<evidence type="ECO:0000313" key="2">
    <source>
        <dbReference type="Proteomes" id="UP000735302"/>
    </source>
</evidence>
<sequence>MNRSQLALVALQECRLGEGQLPPQGYTLLLRQGWSPGGEAALLIRNNLFLEAEIVLKTGLYAAVLQLAWKRLTVYSLYCFPLSQFRNFL</sequence>
<dbReference type="AlphaFoldDB" id="A0AAV4B9J1"/>
<dbReference type="EMBL" id="BLXT01004584">
    <property type="protein sequence ID" value="GFO15029.1"/>
    <property type="molecule type" value="Genomic_DNA"/>
</dbReference>
<dbReference type="Proteomes" id="UP000735302">
    <property type="component" value="Unassembled WGS sequence"/>
</dbReference>
<reference evidence="1 2" key="1">
    <citation type="journal article" date="2021" name="Elife">
        <title>Chloroplast acquisition without the gene transfer in kleptoplastic sea slugs, Plakobranchus ocellatus.</title>
        <authorList>
            <person name="Maeda T."/>
            <person name="Takahashi S."/>
            <person name="Yoshida T."/>
            <person name="Shimamura S."/>
            <person name="Takaki Y."/>
            <person name="Nagai Y."/>
            <person name="Toyoda A."/>
            <person name="Suzuki Y."/>
            <person name="Arimoto A."/>
            <person name="Ishii H."/>
            <person name="Satoh N."/>
            <person name="Nishiyama T."/>
            <person name="Hasebe M."/>
            <person name="Maruyama T."/>
            <person name="Minagawa J."/>
            <person name="Obokata J."/>
            <person name="Shigenobu S."/>
        </authorList>
    </citation>
    <scope>NUCLEOTIDE SEQUENCE [LARGE SCALE GENOMIC DNA]</scope>
</reference>
<proteinExistence type="predicted"/>
<keyword evidence="2" id="KW-1185">Reference proteome</keyword>
<protein>
    <submittedName>
        <fullName evidence="1">Uncharacterized protein</fullName>
    </submittedName>
</protein>
<name>A0AAV4B9J1_9GAST</name>